<name>A0A6G0U048_APHGL</name>
<dbReference type="OrthoDB" id="6631218at2759"/>
<reference evidence="1 2" key="1">
    <citation type="submission" date="2019-08" db="EMBL/GenBank/DDBJ databases">
        <title>The genome of the soybean aphid Biotype 1, its phylome, world population structure and adaptation to the North American continent.</title>
        <authorList>
            <person name="Giordano R."/>
            <person name="Donthu R.K."/>
            <person name="Hernandez A.G."/>
            <person name="Wright C.L."/>
            <person name="Zimin A.V."/>
        </authorList>
    </citation>
    <scope>NUCLEOTIDE SEQUENCE [LARGE SCALE GENOMIC DNA]</scope>
    <source>
        <tissue evidence="1">Whole aphids</tissue>
    </source>
</reference>
<protein>
    <submittedName>
        <fullName evidence="1">Uncharacterized protein</fullName>
    </submittedName>
</protein>
<proteinExistence type="predicted"/>
<comment type="caution">
    <text evidence="1">The sequence shown here is derived from an EMBL/GenBank/DDBJ whole genome shotgun (WGS) entry which is preliminary data.</text>
</comment>
<sequence>MTNYDDITKDANYVLPGEHNSAVSIAISNVEIDKQLSAVEKTPSIIVEDIKNNTRKRLINKEIWEKNVKKQLRNSGKEYNIGSNEKVIAAKIMKMPCNDKCRLKCAIKISADERTVIHNNYWKLADINRQREFIIRHMCTINPKYRSPVGTNRSLNYSYSFNIHNKEIKVCKTMFMNTLGVSS</sequence>
<gene>
    <name evidence="1" type="ORF">AGLY_003349</name>
</gene>
<organism evidence="1 2">
    <name type="scientific">Aphis glycines</name>
    <name type="common">Soybean aphid</name>
    <dbReference type="NCBI Taxonomy" id="307491"/>
    <lineage>
        <taxon>Eukaryota</taxon>
        <taxon>Metazoa</taxon>
        <taxon>Ecdysozoa</taxon>
        <taxon>Arthropoda</taxon>
        <taxon>Hexapoda</taxon>
        <taxon>Insecta</taxon>
        <taxon>Pterygota</taxon>
        <taxon>Neoptera</taxon>
        <taxon>Paraneoptera</taxon>
        <taxon>Hemiptera</taxon>
        <taxon>Sternorrhyncha</taxon>
        <taxon>Aphidomorpha</taxon>
        <taxon>Aphidoidea</taxon>
        <taxon>Aphididae</taxon>
        <taxon>Aphidini</taxon>
        <taxon>Aphis</taxon>
        <taxon>Aphis</taxon>
    </lineage>
</organism>
<evidence type="ECO:0000313" key="1">
    <source>
        <dbReference type="EMBL" id="KAE9542488.1"/>
    </source>
</evidence>
<dbReference type="AlphaFoldDB" id="A0A6G0U048"/>
<evidence type="ECO:0000313" key="2">
    <source>
        <dbReference type="Proteomes" id="UP000475862"/>
    </source>
</evidence>
<dbReference type="PANTHER" id="PTHR10773">
    <property type="entry name" value="DNA-DIRECTED RNA POLYMERASES I, II, AND III SUBUNIT RPABC2"/>
    <property type="match status" value="1"/>
</dbReference>
<accession>A0A6G0U048</accession>
<dbReference type="Proteomes" id="UP000475862">
    <property type="component" value="Unassembled WGS sequence"/>
</dbReference>
<dbReference type="EMBL" id="VYZN01000010">
    <property type="protein sequence ID" value="KAE9542488.1"/>
    <property type="molecule type" value="Genomic_DNA"/>
</dbReference>
<dbReference type="PANTHER" id="PTHR10773:SF19">
    <property type="match status" value="1"/>
</dbReference>
<keyword evidence="2" id="KW-1185">Reference proteome</keyword>